<feature type="transmembrane region" description="Helical" evidence="22">
    <location>
        <begin position="296"/>
        <end position="316"/>
    </location>
</feature>
<feature type="transmembrane region" description="Helical" evidence="22">
    <location>
        <begin position="98"/>
        <end position="117"/>
    </location>
</feature>
<evidence type="ECO:0000256" key="14">
    <source>
        <dbReference type="ARBA" id="ARBA00032370"/>
    </source>
</evidence>
<evidence type="ECO:0000256" key="2">
    <source>
        <dbReference type="ARBA" id="ARBA00004752"/>
    </source>
</evidence>
<keyword evidence="8" id="KW-0133">Cell shape</keyword>
<keyword evidence="4 23" id="KW-0132">Cell division</keyword>
<evidence type="ECO:0000256" key="20">
    <source>
        <dbReference type="ARBA" id="ARBA00049902"/>
    </source>
</evidence>
<evidence type="ECO:0000256" key="18">
    <source>
        <dbReference type="ARBA" id="ARBA00041418"/>
    </source>
</evidence>
<keyword evidence="11 22" id="KW-0472">Membrane</keyword>
<evidence type="ECO:0000256" key="22">
    <source>
        <dbReference type="SAM" id="Phobius"/>
    </source>
</evidence>
<evidence type="ECO:0000256" key="4">
    <source>
        <dbReference type="ARBA" id="ARBA00022618"/>
    </source>
</evidence>
<keyword evidence="7 22" id="KW-0812">Transmembrane</keyword>
<evidence type="ECO:0000256" key="13">
    <source>
        <dbReference type="ARBA" id="ARBA00023316"/>
    </source>
</evidence>
<dbReference type="GO" id="GO:0008955">
    <property type="term" value="F:peptidoglycan glycosyltransferase activity"/>
    <property type="evidence" value="ECO:0007669"/>
    <property type="project" value="UniProtKB-EC"/>
</dbReference>
<comment type="catalytic activity">
    <reaction evidence="20">
        <text>[GlcNAc-(1-&gt;4)-Mur2Ac(oyl-L-Ala-gamma-D-Glu-L-Lys-D-Ala-D-Ala)](n)-di-trans,octa-cis-undecaprenyl diphosphate + beta-D-GlcNAc-(1-&gt;4)-Mur2Ac(oyl-L-Ala-gamma-D-Glu-L-Lys-D-Ala-D-Ala)-di-trans,octa-cis-undecaprenyl diphosphate = [GlcNAc-(1-&gt;4)-Mur2Ac(oyl-L-Ala-gamma-D-Glu-L-Lys-D-Ala-D-Ala)](n+1)-di-trans,octa-cis-undecaprenyl diphosphate + di-trans,octa-cis-undecaprenyl diphosphate + H(+)</text>
        <dbReference type="Rhea" id="RHEA:23708"/>
        <dbReference type="Rhea" id="RHEA-COMP:9602"/>
        <dbReference type="Rhea" id="RHEA-COMP:9603"/>
        <dbReference type="ChEBI" id="CHEBI:15378"/>
        <dbReference type="ChEBI" id="CHEBI:58405"/>
        <dbReference type="ChEBI" id="CHEBI:60033"/>
        <dbReference type="ChEBI" id="CHEBI:78435"/>
        <dbReference type="EC" id="2.4.99.28"/>
    </reaction>
</comment>
<keyword evidence="3" id="KW-1003">Cell membrane</keyword>
<keyword evidence="13" id="KW-0961">Cell wall biogenesis/degradation</keyword>
<evidence type="ECO:0000256" key="6">
    <source>
        <dbReference type="ARBA" id="ARBA00022679"/>
    </source>
</evidence>
<evidence type="ECO:0000313" key="24">
    <source>
        <dbReference type="Proteomes" id="UP000281955"/>
    </source>
</evidence>
<keyword evidence="5" id="KW-0328">Glycosyltransferase</keyword>
<dbReference type="GO" id="GO:0005886">
    <property type="term" value="C:plasma membrane"/>
    <property type="evidence" value="ECO:0007669"/>
    <property type="project" value="UniProtKB-SubCell"/>
</dbReference>
<sequence>MSVAAADRPRRTARGSAVTRQLRALLDRPNAPYLIILGSAGLLVVLGLVMVLSASSVESYRTTGSSFSYWRKQAVFFAIGVPVLFFCSRLPVKVWRALAYPALIFSGVMLALVQVAGDAAVNGNRNWITVGGVQIQPSEAAKLALVLWGADLLARKHALLDQWKHLLVPLLPVSGCILLFVLLGNDLGTALVLMMLVLSLLFFAGAPFRLFVAVLGAGGVMAAMLASTKSNRVARLTSWLSPSADQAGYAYQALHGRLALGTGGFLGVGLGASREKWGTLPEAHNDFIFAIIGEELGLLGSLVVVSLFGALCYGGYQVALRSSGRFEHLAAAAVTTWLAAQTVINIGAVIGLMPVIGLPLPLVSAGGSALLSTMAAIGLLLSLARSNARAERAAAV</sequence>
<dbReference type="PROSITE" id="PS00428">
    <property type="entry name" value="FTSW_RODA_SPOVE"/>
    <property type="match status" value="1"/>
</dbReference>
<comment type="subcellular location">
    <subcellularLocation>
        <location evidence="1">Cell membrane</location>
        <topology evidence="1">Multi-pass membrane protein</topology>
    </subcellularLocation>
</comment>
<dbReference type="EC" id="2.4.99.28" evidence="19"/>
<evidence type="ECO:0000256" key="21">
    <source>
        <dbReference type="ARBA" id="ARBA00049966"/>
    </source>
</evidence>
<dbReference type="PANTHER" id="PTHR30474:SF2">
    <property type="entry name" value="PEPTIDOGLYCAN GLYCOSYLTRANSFERASE FTSW-RELATED"/>
    <property type="match status" value="1"/>
</dbReference>
<dbReference type="RefSeq" id="WP_231121774.1">
    <property type="nucleotide sequence ID" value="NZ_RBWV01000012.1"/>
</dbReference>
<dbReference type="InParanoid" id="A0A420XPJ5"/>
<dbReference type="GO" id="GO:0015648">
    <property type="term" value="F:lipid-linked peptidoglycan transporter activity"/>
    <property type="evidence" value="ECO:0007669"/>
    <property type="project" value="TreeGrafter"/>
</dbReference>
<dbReference type="PANTHER" id="PTHR30474">
    <property type="entry name" value="CELL CYCLE PROTEIN"/>
    <property type="match status" value="1"/>
</dbReference>
<evidence type="ECO:0000256" key="16">
    <source>
        <dbReference type="ARBA" id="ARBA00038053"/>
    </source>
</evidence>
<protein>
    <recommendedName>
        <fullName evidence="17">Probable peptidoglycan glycosyltransferase FtsW</fullName>
        <ecNumber evidence="19">2.4.99.28</ecNumber>
    </recommendedName>
    <alternativeName>
        <fullName evidence="18">Cell division protein FtsW</fullName>
    </alternativeName>
    <alternativeName>
        <fullName evidence="15">Cell wall polymerase</fullName>
    </alternativeName>
    <alternativeName>
        <fullName evidence="14">Peptidoglycan polymerase</fullName>
    </alternativeName>
</protein>
<evidence type="ECO:0000256" key="1">
    <source>
        <dbReference type="ARBA" id="ARBA00004651"/>
    </source>
</evidence>
<keyword evidence="6" id="KW-0808">Transferase</keyword>
<keyword evidence="10 22" id="KW-1133">Transmembrane helix</keyword>
<gene>
    <name evidence="23" type="ORF">CLV35_2620</name>
</gene>
<feature type="transmembrane region" description="Helical" evidence="22">
    <location>
        <begin position="187"/>
        <end position="203"/>
    </location>
</feature>
<dbReference type="InterPro" id="IPR018365">
    <property type="entry name" value="Cell_cycle_FtsW-rel_CS"/>
</dbReference>
<dbReference type="GO" id="GO:0051301">
    <property type="term" value="P:cell division"/>
    <property type="evidence" value="ECO:0007669"/>
    <property type="project" value="UniProtKB-KW"/>
</dbReference>
<dbReference type="GO" id="GO:0071555">
    <property type="term" value="P:cell wall organization"/>
    <property type="evidence" value="ECO:0007669"/>
    <property type="project" value="UniProtKB-KW"/>
</dbReference>
<feature type="transmembrane region" description="Helical" evidence="22">
    <location>
        <begin position="31"/>
        <end position="53"/>
    </location>
</feature>
<dbReference type="EMBL" id="RBWV01000012">
    <property type="protein sequence ID" value="RKS74119.1"/>
    <property type="molecule type" value="Genomic_DNA"/>
</dbReference>
<comment type="function">
    <text evidence="21">Peptidoglycan polymerase that is essential for cell division.</text>
</comment>
<reference evidence="23 24" key="1">
    <citation type="submission" date="2018-10" db="EMBL/GenBank/DDBJ databases">
        <title>Genomic Encyclopedia of Archaeal and Bacterial Type Strains, Phase II (KMG-II): from individual species to whole genera.</title>
        <authorList>
            <person name="Goeker M."/>
        </authorList>
    </citation>
    <scope>NUCLEOTIDE SEQUENCE [LARGE SCALE GENOMIC DNA]</scope>
    <source>
        <strain evidence="23 24">RP-AC37</strain>
    </source>
</reference>
<evidence type="ECO:0000256" key="12">
    <source>
        <dbReference type="ARBA" id="ARBA00023306"/>
    </source>
</evidence>
<organism evidence="23 24">
    <name type="scientific">Motilibacter peucedani</name>
    <dbReference type="NCBI Taxonomy" id="598650"/>
    <lineage>
        <taxon>Bacteria</taxon>
        <taxon>Bacillati</taxon>
        <taxon>Actinomycetota</taxon>
        <taxon>Actinomycetes</taxon>
        <taxon>Motilibacterales</taxon>
        <taxon>Motilibacteraceae</taxon>
        <taxon>Motilibacter</taxon>
    </lineage>
</organism>
<evidence type="ECO:0000256" key="5">
    <source>
        <dbReference type="ARBA" id="ARBA00022676"/>
    </source>
</evidence>
<comment type="similarity">
    <text evidence="16">Belongs to the SEDS family. FtsW subfamily.</text>
</comment>
<feature type="transmembrane region" description="Helical" evidence="22">
    <location>
        <begin position="163"/>
        <end position="181"/>
    </location>
</feature>
<dbReference type="AlphaFoldDB" id="A0A420XPJ5"/>
<feature type="transmembrane region" description="Helical" evidence="22">
    <location>
        <begin position="362"/>
        <end position="383"/>
    </location>
</feature>
<dbReference type="Pfam" id="PF01098">
    <property type="entry name" value="FTSW_RODA_SPOVE"/>
    <property type="match status" value="1"/>
</dbReference>
<dbReference type="GO" id="GO:0009252">
    <property type="term" value="P:peptidoglycan biosynthetic process"/>
    <property type="evidence" value="ECO:0007669"/>
    <property type="project" value="UniProtKB-KW"/>
</dbReference>
<name>A0A420XPJ5_9ACTN</name>
<keyword evidence="12" id="KW-0131">Cell cycle</keyword>
<dbReference type="GO" id="GO:0008360">
    <property type="term" value="P:regulation of cell shape"/>
    <property type="evidence" value="ECO:0007669"/>
    <property type="project" value="UniProtKB-KW"/>
</dbReference>
<evidence type="ECO:0000256" key="17">
    <source>
        <dbReference type="ARBA" id="ARBA00041185"/>
    </source>
</evidence>
<dbReference type="GO" id="GO:0032153">
    <property type="term" value="C:cell division site"/>
    <property type="evidence" value="ECO:0007669"/>
    <property type="project" value="TreeGrafter"/>
</dbReference>
<dbReference type="InterPro" id="IPR001182">
    <property type="entry name" value="FtsW/RodA"/>
</dbReference>
<dbReference type="FunCoup" id="A0A420XPJ5">
    <property type="interactions" value="45"/>
</dbReference>
<comment type="pathway">
    <text evidence="2">Cell wall biogenesis; peptidoglycan biosynthesis.</text>
</comment>
<dbReference type="NCBIfam" id="TIGR02614">
    <property type="entry name" value="ftsW"/>
    <property type="match status" value="1"/>
</dbReference>
<comment type="caution">
    <text evidence="23">The sequence shown here is derived from an EMBL/GenBank/DDBJ whole genome shotgun (WGS) entry which is preliminary data.</text>
</comment>
<dbReference type="Proteomes" id="UP000281955">
    <property type="component" value="Unassembled WGS sequence"/>
</dbReference>
<dbReference type="InterPro" id="IPR013437">
    <property type="entry name" value="FtsW"/>
</dbReference>
<feature type="transmembrane region" description="Helical" evidence="22">
    <location>
        <begin position="74"/>
        <end position="92"/>
    </location>
</feature>
<feature type="transmembrane region" description="Helical" evidence="22">
    <location>
        <begin position="328"/>
        <end position="356"/>
    </location>
</feature>
<proteinExistence type="inferred from homology"/>
<evidence type="ECO:0000256" key="19">
    <source>
        <dbReference type="ARBA" id="ARBA00044770"/>
    </source>
</evidence>
<evidence type="ECO:0000256" key="10">
    <source>
        <dbReference type="ARBA" id="ARBA00022989"/>
    </source>
</evidence>
<evidence type="ECO:0000256" key="8">
    <source>
        <dbReference type="ARBA" id="ARBA00022960"/>
    </source>
</evidence>
<evidence type="ECO:0000256" key="9">
    <source>
        <dbReference type="ARBA" id="ARBA00022984"/>
    </source>
</evidence>
<evidence type="ECO:0000256" key="7">
    <source>
        <dbReference type="ARBA" id="ARBA00022692"/>
    </source>
</evidence>
<keyword evidence="24" id="KW-1185">Reference proteome</keyword>
<accession>A0A420XPJ5</accession>
<evidence type="ECO:0000256" key="3">
    <source>
        <dbReference type="ARBA" id="ARBA00022475"/>
    </source>
</evidence>
<evidence type="ECO:0000256" key="15">
    <source>
        <dbReference type="ARBA" id="ARBA00033270"/>
    </source>
</evidence>
<evidence type="ECO:0000256" key="11">
    <source>
        <dbReference type="ARBA" id="ARBA00023136"/>
    </source>
</evidence>
<keyword evidence="9" id="KW-0573">Peptidoglycan synthesis</keyword>
<evidence type="ECO:0000313" key="23">
    <source>
        <dbReference type="EMBL" id="RKS74119.1"/>
    </source>
</evidence>